<comment type="caution">
    <text evidence="6">The sequence shown here is derived from an EMBL/GenBank/DDBJ whole genome shotgun (WGS) entry which is preliminary data.</text>
</comment>
<evidence type="ECO:0000256" key="3">
    <source>
        <dbReference type="ARBA" id="ARBA00023125"/>
    </source>
</evidence>
<dbReference type="PROSITE" id="PS50931">
    <property type="entry name" value="HTH_LYSR"/>
    <property type="match status" value="1"/>
</dbReference>
<dbReference type="InterPro" id="IPR005119">
    <property type="entry name" value="LysR_subst-bd"/>
</dbReference>
<dbReference type="OrthoDB" id="7282659at2"/>
<proteinExistence type="inferred from homology"/>
<gene>
    <name evidence="6" type="ORF">CWS72_18655</name>
</gene>
<accession>A0A2N3PRN1</accession>
<dbReference type="CDD" id="cd08440">
    <property type="entry name" value="PBP2_LTTR_like_4"/>
    <property type="match status" value="1"/>
</dbReference>
<comment type="similarity">
    <text evidence="1">Belongs to the LysR transcriptional regulatory family.</text>
</comment>
<dbReference type="RefSeq" id="WP_101252144.1">
    <property type="nucleotide sequence ID" value="NZ_PIUM01000024.1"/>
</dbReference>
<dbReference type="FunFam" id="1.10.10.10:FF:000001">
    <property type="entry name" value="LysR family transcriptional regulator"/>
    <property type="match status" value="1"/>
</dbReference>
<reference evidence="7" key="1">
    <citation type="submission" date="2017-12" db="EMBL/GenBank/DDBJ databases">
        <title>Draft genome sequence of Telmatospirillum siberiense 26-4b1T, an acidotolerant peatland alphaproteobacterium potentially involved in sulfur cycling.</title>
        <authorList>
            <person name="Hausmann B."/>
            <person name="Pjevac P."/>
            <person name="Schreck K."/>
            <person name="Herbold C.W."/>
            <person name="Daims H."/>
            <person name="Wagner M."/>
            <person name="Pester M."/>
            <person name="Loy A."/>
        </authorList>
    </citation>
    <scope>NUCLEOTIDE SEQUENCE [LARGE SCALE GENOMIC DNA]</scope>
    <source>
        <strain evidence="7">26-4b1</strain>
    </source>
</reference>
<dbReference type="GO" id="GO:0005829">
    <property type="term" value="C:cytosol"/>
    <property type="evidence" value="ECO:0007669"/>
    <property type="project" value="TreeGrafter"/>
</dbReference>
<keyword evidence="4" id="KW-0804">Transcription</keyword>
<dbReference type="Gene3D" id="3.40.190.10">
    <property type="entry name" value="Periplasmic binding protein-like II"/>
    <property type="match status" value="2"/>
</dbReference>
<dbReference type="GO" id="GO:0003677">
    <property type="term" value="F:DNA binding"/>
    <property type="evidence" value="ECO:0007669"/>
    <property type="project" value="UniProtKB-KW"/>
</dbReference>
<evidence type="ECO:0000256" key="4">
    <source>
        <dbReference type="ARBA" id="ARBA00023163"/>
    </source>
</evidence>
<evidence type="ECO:0000313" key="6">
    <source>
        <dbReference type="EMBL" id="PKU23056.1"/>
    </source>
</evidence>
<evidence type="ECO:0000313" key="7">
    <source>
        <dbReference type="Proteomes" id="UP000233293"/>
    </source>
</evidence>
<protein>
    <submittedName>
        <fullName evidence="6">LysR family transcriptional regulator</fullName>
    </submittedName>
</protein>
<keyword evidence="2" id="KW-0805">Transcription regulation</keyword>
<evidence type="ECO:0000256" key="2">
    <source>
        <dbReference type="ARBA" id="ARBA00023015"/>
    </source>
</evidence>
<dbReference type="SUPFAM" id="SSF53850">
    <property type="entry name" value="Periplasmic binding protein-like II"/>
    <property type="match status" value="1"/>
</dbReference>
<dbReference type="AlphaFoldDB" id="A0A2N3PRN1"/>
<organism evidence="6 7">
    <name type="scientific">Telmatospirillum siberiense</name>
    <dbReference type="NCBI Taxonomy" id="382514"/>
    <lineage>
        <taxon>Bacteria</taxon>
        <taxon>Pseudomonadati</taxon>
        <taxon>Pseudomonadota</taxon>
        <taxon>Alphaproteobacteria</taxon>
        <taxon>Rhodospirillales</taxon>
        <taxon>Rhodospirillaceae</taxon>
        <taxon>Telmatospirillum</taxon>
    </lineage>
</organism>
<dbReference type="InterPro" id="IPR036388">
    <property type="entry name" value="WH-like_DNA-bd_sf"/>
</dbReference>
<dbReference type="InterPro" id="IPR050950">
    <property type="entry name" value="HTH-type_LysR_regulators"/>
</dbReference>
<dbReference type="Pfam" id="PF03466">
    <property type="entry name" value="LysR_substrate"/>
    <property type="match status" value="1"/>
</dbReference>
<keyword evidence="3" id="KW-0238">DNA-binding</keyword>
<feature type="domain" description="HTH lysR-type" evidence="5">
    <location>
        <begin position="1"/>
        <end position="60"/>
    </location>
</feature>
<evidence type="ECO:0000259" key="5">
    <source>
        <dbReference type="PROSITE" id="PS50931"/>
    </source>
</evidence>
<dbReference type="PANTHER" id="PTHR30419">
    <property type="entry name" value="HTH-TYPE TRANSCRIPTIONAL REGULATOR YBHD"/>
    <property type="match status" value="1"/>
</dbReference>
<dbReference type="EMBL" id="PIUM01000024">
    <property type="protein sequence ID" value="PKU23056.1"/>
    <property type="molecule type" value="Genomic_DNA"/>
</dbReference>
<dbReference type="GO" id="GO:0003700">
    <property type="term" value="F:DNA-binding transcription factor activity"/>
    <property type="evidence" value="ECO:0007669"/>
    <property type="project" value="InterPro"/>
</dbReference>
<dbReference type="Gene3D" id="1.10.10.10">
    <property type="entry name" value="Winged helix-like DNA-binding domain superfamily/Winged helix DNA-binding domain"/>
    <property type="match status" value="1"/>
</dbReference>
<dbReference type="PANTHER" id="PTHR30419:SF8">
    <property type="entry name" value="NITROGEN ASSIMILATION TRANSCRIPTIONAL ACTIVATOR-RELATED"/>
    <property type="match status" value="1"/>
</dbReference>
<dbReference type="Pfam" id="PF00126">
    <property type="entry name" value="HTH_1"/>
    <property type="match status" value="1"/>
</dbReference>
<dbReference type="Proteomes" id="UP000233293">
    <property type="component" value="Unassembled WGS sequence"/>
</dbReference>
<dbReference type="InterPro" id="IPR036390">
    <property type="entry name" value="WH_DNA-bd_sf"/>
</dbReference>
<keyword evidence="7" id="KW-1185">Reference proteome</keyword>
<dbReference type="SUPFAM" id="SSF46785">
    <property type="entry name" value="Winged helix' DNA-binding domain"/>
    <property type="match status" value="1"/>
</dbReference>
<sequence length="301" mass="33111">MNVELLDLKSFVTVADLGSFVRAAELLNLSQPALSRRIRRLEETLGARLFERTTRHVALTAVGRDFLPKARRLVEEFESSVLAIRDLGRRTSGLVTVAAVPSVAFRFLPKTVARFSEAYPRIRIRILDIGANEGLEAVARGEADFGINYIGAADAAFDFTALLEDPFVLACRHDHRLAARQRVRWDELDGERLIVIGQTSSNRRLIDNALGQRGMRLDWTYEVMHLSGMLGLVEAGLGIAVLPSVAAPPAAQSIIHTVDIVAPRVSRTIGIVQRHDPPVSPVAGRLLAMLLEDWQAPRSTG</sequence>
<dbReference type="PRINTS" id="PR00039">
    <property type="entry name" value="HTHLYSR"/>
</dbReference>
<evidence type="ECO:0000256" key="1">
    <source>
        <dbReference type="ARBA" id="ARBA00009437"/>
    </source>
</evidence>
<dbReference type="InterPro" id="IPR000847">
    <property type="entry name" value="LysR_HTH_N"/>
</dbReference>
<name>A0A2N3PRN1_9PROT</name>